<dbReference type="GO" id="GO:0003677">
    <property type="term" value="F:DNA binding"/>
    <property type="evidence" value="ECO:0007669"/>
    <property type="project" value="InterPro"/>
</dbReference>
<keyword evidence="3" id="KW-1185">Reference proteome</keyword>
<dbReference type="InterPro" id="IPR027417">
    <property type="entry name" value="P-loop_NTPase"/>
</dbReference>
<keyword evidence="2" id="KW-0378">Hydrolase</keyword>
<accession>A0A4S1CDX1</accession>
<dbReference type="RefSeq" id="WP_135871387.1">
    <property type="nucleotide sequence ID" value="NZ_SRSC01000003.1"/>
</dbReference>
<feature type="domain" description="Helicase ATP-binding" evidence="1">
    <location>
        <begin position="49"/>
        <end position="220"/>
    </location>
</feature>
<dbReference type="Pfam" id="PF04851">
    <property type="entry name" value="ResIII"/>
    <property type="match status" value="1"/>
</dbReference>
<dbReference type="SMART" id="SM00487">
    <property type="entry name" value="DEXDc"/>
    <property type="match status" value="1"/>
</dbReference>
<dbReference type="InterPro" id="IPR014001">
    <property type="entry name" value="Helicase_ATP-bd"/>
</dbReference>
<dbReference type="InterPro" id="IPR006935">
    <property type="entry name" value="Helicase/UvrB_N"/>
</dbReference>
<dbReference type="Proteomes" id="UP000306416">
    <property type="component" value="Unassembled WGS sequence"/>
</dbReference>
<keyword evidence="2" id="KW-0547">Nucleotide-binding</keyword>
<dbReference type="PROSITE" id="PS51192">
    <property type="entry name" value="HELICASE_ATP_BIND_1"/>
    <property type="match status" value="1"/>
</dbReference>
<dbReference type="AlphaFoldDB" id="A0A4S1CDX1"/>
<comment type="caution">
    <text evidence="2">The sequence shown here is derived from an EMBL/GenBank/DDBJ whole genome shotgun (WGS) entry which is preliminary data.</text>
</comment>
<dbReference type="EMBL" id="SRSC01000003">
    <property type="protein sequence ID" value="TGU71627.1"/>
    <property type="molecule type" value="Genomic_DNA"/>
</dbReference>
<keyword evidence="2" id="KW-0067">ATP-binding</keyword>
<keyword evidence="2" id="KW-0347">Helicase</keyword>
<evidence type="ECO:0000259" key="1">
    <source>
        <dbReference type="PROSITE" id="PS51192"/>
    </source>
</evidence>
<dbReference type="SUPFAM" id="SSF52540">
    <property type="entry name" value="P-loop containing nucleoside triphosphate hydrolases"/>
    <property type="match status" value="2"/>
</dbReference>
<dbReference type="Gene3D" id="3.40.50.300">
    <property type="entry name" value="P-loop containing nucleotide triphosphate hydrolases"/>
    <property type="match status" value="2"/>
</dbReference>
<sequence length="830" mass="92131">MTTFDFSGIKPPKQEVAPVDPIELFIKVKVTDPAINDLWLAQGDALREWHKNRSRGDIGLVLNTGAGKTLVGLLMAQSLVNETKGKVIYVCSSIQLVEQTAGKAKGYGLQCTTYFRGGFSNDLYSRGKAPCITTYQAVFRGGSKFAREDVDAVIFDDAHAAEHIIRDHFSLKIDRKENAALYSTLIALFREYFYNIGKSGTFEELATPGCQKLLFVPPFEVHRQFSEIVRVLTSAKLSSNIETAFPWEYLRDRIDLCAFVISGGSLTITPPFIPIRQLPYFRKEVRRIYLSATLGAPDAFTRTFGKVPEIIIAPETKAGKCERLILFPSNVDENDVAVAKEAIKGRKTLILVPTRKRSKLWDDIAYIPEQEKVTESVDMFKKDSSTPKLVLAARYDGVDLPGDTCRVMVIDDLPTGLGHLERYMWESLNLNKTLRSTVASRIIQSFGRISRGLSDHGGVLITGKKLVDWLLTPKNQAYLPRFLTMQIMLGQEVSKNLKKAEDVDSALTGCLGRSEGWLKAYEQFMNTDVELNGVDSEEESVAIASAEVTFGAMMWDRNYAGAAKVFAESLESTFAVSSNTGAWHSLWLGMAYELMGDSERATGMYSKAHQVQKNIPQICTFAKAMSGKAFTDQVIEVASQFKINEEGKISLPKTIASDLSALDGAGTSSQTEEALRALGQYLGLQALRPDNECNTGPDVLWLLPGCPALCMEVKTDKKETSNYTKGDIGQMNDHLQWVYDNTESKDVRLLFVGPISPATHAANPSQFVYVCQLEEFLILGKRLIAALEDVKNYALPLTLPQCVQDVFAARNLLWPDCLGSFKVYKLKDIK</sequence>
<evidence type="ECO:0000313" key="2">
    <source>
        <dbReference type="EMBL" id="TGU71627.1"/>
    </source>
</evidence>
<reference evidence="2 3" key="1">
    <citation type="submission" date="2019-04" db="EMBL/GenBank/DDBJ databases">
        <title>Geobacter oryzae sp. nov., ferric-reducing bacteria isolated from paddy soil.</title>
        <authorList>
            <person name="Xu Z."/>
            <person name="Masuda Y."/>
            <person name="Itoh H."/>
            <person name="Senoo K."/>
        </authorList>
    </citation>
    <scope>NUCLEOTIDE SEQUENCE [LARGE SCALE GENOMIC DNA]</scope>
    <source>
        <strain evidence="2 3">Red111</strain>
    </source>
</reference>
<proteinExistence type="predicted"/>
<organism evidence="2 3">
    <name type="scientific">Geomonas terrae</name>
    <dbReference type="NCBI Taxonomy" id="2562681"/>
    <lineage>
        <taxon>Bacteria</taxon>
        <taxon>Pseudomonadati</taxon>
        <taxon>Thermodesulfobacteriota</taxon>
        <taxon>Desulfuromonadia</taxon>
        <taxon>Geobacterales</taxon>
        <taxon>Geobacteraceae</taxon>
        <taxon>Geomonas</taxon>
    </lineage>
</organism>
<name>A0A4S1CDX1_9BACT</name>
<evidence type="ECO:0000313" key="3">
    <source>
        <dbReference type="Proteomes" id="UP000306416"/>
    </source>
</evidence>
<gene>
    <name evidence="2" type="ORF">E4633_15070</name>
</gene>
<dbReference type="GO" id="GO:0005524">
    <property type="term" value="F:ATP binding"/>
    <property type="evidence" value="ECO:0007669"/>
    <property type="project" value="InterPro"/>
</dbReference>
<dbReference type="GO" id="GO:0004386">
    <property type="term" value="F:helicase activity"/>
    <property type="evidence" value="ECO:0007669"/>
    <property type="project" value="UniProtKB-KW"/>
</dbReference>
<protein>
    <submittedName>
        <fullName evidence="2">DEAD/DEAH box helicase</fullName>
    </submittedName>
</protein>
<dbReference type="GO" id="GO:0016787">
    <property type="term" value="F:hydrolase activity"/>
    <property type="evidence" value="ECO:0007669"/>
    <property type="project" value="InterPro"/>
</dbReference>